<keyword evidence="2" id="KW-0808">Transferase</keyword>
<keyword evidence="5" id="KW-1185">Reference proteome</keyword>
<keyword evidence="1 4" id="KW-0489">Methyltransferase</keyword>
<gene>
    <name evidence="4" type="ordered locus">Smon_0957</name>
</gene>
<dbReference type="GeneID" id="29673760"/>
<name>D1AYP7_STRM9</name>
<dbReference type="KEGG" id="smf:Smon_0957"/>
<evidence type="ECO:0000256" key="2">
    <source>
        <dbReference type="ARBA" id="ARBA00022679"/>
    </source>
</evidence>
<dbReference type="EMBL" id="CP001779">
    <property type="protein sequence ID" value="ACZ01423.1"/>
    <property type="molecule type" value="Genomic_DNA"/>
</dbReference>
<evidence type="ECO:0000313" key="4">
    <source>
        <dbReference type="EMBL" id="ACZ01423.1"/>
    </source>
</evidence>
<dbReference type="STRING" id="519441.Smon_0957"/>
<evidence type="ECO:0000256" key="1">
    <source>
        <dbReference type="ARBA" id="ARBA00022603"/>
    </source>
</evidence>
<dbReference type="AlphaFoldDB" id="D1AYP7"/>
<proteinExistence type="predicted"/>
<dbReference type="CDD" id="cd02440">
    <property type="entry name" value="AdoMet_MTases"/>
    <property type="match status" value="1"/>
</dbReference>
<dbReference type="GO" id="GO:0008757">
    <property type="term" value="F:S-adenosylmethionine-dependent methyltransferase activity"/>
    <property type="evidence" value="ECO:0007669"/>
    <property type="project" value="InterPro"/>
</dbReference>
<dbReference type="HOGENOM" id="CLU_018398_7_2_0"/>
<feature type="domain" description="Methyltransferase small" evidence="3">
    <location>
        <begin position="27"/>
        <end position="195"/>
    </location>
</feature>
<sequence length="202" mass="23578">MKHYYTNNIDLKTNRKEIEVDFLGNKYTFITDLGVFSKNKLDFGTDVMLREFINNNKKEKFKLLDIGCGYGTVTLLLSKFYKHSKYVLTDVNDRALELADINCKNNMVEDYEIYKSNSFENIHENFDIIISNPPIRAGKNIIFDIYENAYNHLDIDGDFYCVIQTKHGAKSTEKKLREVFGNCKTLGIHSGYRVYFCKKVKL</sequence>
<dbReference type="eggNOG" id="COG2813">
    <property type="taxonomic scope" value="Bacteria"/>
</dbReference>
<dbReference type="Gene3D" id="3.40.50.150">
    <property type="entry name" value="Vaccinia Virus protein VP39"/>
    <property type="match status" value="1"/>
</dbReference>
<dbReference type="RefSeq" id="WP_012858972.1">
    <property type="nucleotide sequence ID" value="NC_013515.1"/>
</dbReference>
<reference evidence="4 5" key="1">
    <citation type="journal article" date="2009" name="Stand. Genomic Sci.">
        <title>Complete genome sequence of Streptobacillus moniliformis type strain (9901T).</title>
        <authorList>
            <person name="Nolan M."/>
            <person name="Gronow S."/>
            <person name="Lapidus A."/>
            <person name="Ivanova N."/>
            <person name="Copeland A."/>
            <person name="Lucas S."/>
            <person name="Del Rio T.G."/>
            <person name="Chen F."/>
            <person name="Tice H."/>
            <person name="Pitluck S."/>
            <person name="Cheng J.F."/>
            <person name="Sims D."/>
            <person name="Meincke L."/>
            <person name="Bruce D."/>
            <person name="Goodwin L."/>
            <person name="Brettin T."/>
            <person name="Han C."/>
            <person name="Detter J.C."/>
            <person name="Ovchinikova G."/>
            <person name="Pati A."/>
            <person name="Mavromatis K."/>
            <person name="Mikhailova N."/>
            <person name="Chen A."/>
            <person name="Palaniappan K."/>
            <person name="Land M."/>
            <person name="Hauser L."/>
            <person name="Chang Y.J."/>
            <person name="Jeffries C.D."/>
            <person name="Rohde M."/>
            <person name="Sproer C."/>
            <person name="Goker M."/>
            <person name="Bristow J."/>
            <person name="Eisen J.A."/>
            <person name="Markowitz V."/>
            <person name="Hugenholtz P."/>
            <person name="Kyrpides N.C."/>
            <person name="Klenk H.P."/>
            <person name="Chain P."/>
        </authorList>
    </citation>
    <scope>NUCLEOTIDE SEQUENCE [LARGE SCALE GENOMIC DNA]</scope>
    <source>
        <strain evidence="5">ATCC 14647 / DSM 12112 / NCTC 10651 / 9901</strain>
    </source>
</reference>
<dbReference type="PANTHER" id="PTHR47816:SF4">
    <property type="entry name" value="RIBOSOMAL RNA SMALL SUBUNIT METHYLTRANSFERASE C"/>
    <property type="match status" value="1"/>
</dbReference>
<dbReference type="Pfam" id="PF05175">
    <property type="entry name" value="MTS"/>
    <property type="match status" value="1"/>
</dbReference>
<organism evidence="4 5">
    <name type="scientific">Streptobacillus moniliformis (strain ATCC 14647 / DSM 12112 / NCTC 10651 / 9901)</name>
    <dbReference type="NCBI Taxonomy" id="519441"/>
    <lineage>
        <taxon>Bacteria</taxon>
        <taxon>Fusobacteriati</taxon>
        <taxon>Fusobacteriota</taxon>
        <taxon>Fusobacteriia</taxon>
        <taxon>Fusobacteriales</taxon>
        <taxon>Leptotrichiaceae</taxon>
        <taxon>Streptobacillus</taxon>
    </lineage>
</organism>
<dbReference type="Proteomes" id="UP000002072">
    <property type="component" value="Chromosome"/>
</dbReference>
<dbReference type="InterPro" id="IPR007848">
    <property type="entry name" value="Small_mtfrase_dom"/>
</dbReference>
<dbReference type="PANTHER" id="PTHR47816">
    <property type="entry name" value="RIBOSOMAL RNA SMALL SUBUNIT METHYLTRANSFERASE C"/>
    <property type="match status" value="1"/>
</dbReference>
<dbReference type="SUPFAM" id="SSF53335">
    <property type="entry name" value="S-adenosyl-L-methionine-dependent methyltransferases"/>
    <property type="match status" value="1"/>
</dbReference>
<dbReference type="OrthoDB" id="9764961at2"/>
<evidence type="ECO:0000259" key="3">
    <source>
        <dbReference type="Pfam" id="PF05175"/>
    </source>
</evidence>
<dbReference type="InterPro" id="IPR046977">
    <property type="entry name" value="RsmC/RlmG"/>
</dbReference>
<protein>
    <submittedName>
        <fullName evidence="4">Methyltransferase small</fullName>
    </submittedName>
</protein>
<dbReference type="GO" id="GO:0032259">
    <property type="term" value="P:methylation"/>
    <property type="evidence" value="ECO:0007669"/>
    <property type="project" value="UniProtKB-KW"/>
</dbReference>
<evidence type="ECO:0000313" key="5">
    <source>
        <dbReference type="Proteomes" id="UP000002072"/>
    </source>
</evidence>
<dbReference type="InterPro" id="IPR029063">
    <property type="entry name" value="SAM-dependent_MTases_sf"/>
</dbReference>
<accession>D1AYP7</accession>